<dbReference type="InterPro" id="IPR028082">
    <property type="entry name" value="Peripla_BP_I"/>
</dbReference>
<evidence type="ECO:0000256" key="5">
    <source>
        <dbReference type="ARBA" id="ARBA00023170"/>
    </source>
</evidence>
<evidence type="ECO:0000313" key="8">
    <source>
        <dbReference type="EMBL" id="KPM05210.1"/>
    </source>
</evidence>
<sequence length="397" mass="44951">SITNLDDGYSCSDGSTRSQKKIWGVLGAASSATSIQVANLLRLFRIPQVSFFSTSSELSNKQRFEYFLRTVPSDKSQALVMVEIVKQLNWSYVSIIYEESIYGIRAFNDLEELLEQSNICIAIKERLTKDSGIAANSSYDNIVRKLATKPNSKGVIVFGSDQEVAMLMQAVKRNNATGQYYWIGSDGWSARKVVFDGNEHQVEGTISVQPMASPVPGFDNYFLSLTPQNNRRNPWFVEYWEHTFKCKWPESDYTPYNLQYTRNCSGNERITAESNGYDVEMQLQFVSDAVLAFAYAIQSMQQELCPETIGVCSKMLKADGSVLLQHLKKIQFKGISSQFICFDLIPIFPSLFLSNESETEKSKFESKKEIVSNTLINFEINCLIRFLKSLDLSLKIS</sequence>
<comment type="subcellular location">
    <subcellularLocation>
        <location evidence="1">Membrane</location>
        <topology evidence="1">Multi-pass membrane protein</topology>
    </subcellularLocation>
</comment>
<protein>
    <submittedName>
        <fullName evidence="8">Metabotropic glutamate receptor 2-like protein</fullName>
    </submittedName>
</protein>
<dbReference type="PANTHER" id="PTHR24060">
    <property type="entry name" value="METABOTROPIC GLUTAMATE RECEPTOR"/>
    <property type="match status" value="1"/>
</dbReference>
<organism evidence="8 9">
    <name type="scientific">Sarcoptes scabiei</name>
    <name type="common">Itch mite</name>
    <name type="synonym">Acarus scabiei</name>
    <dbReference type="NCBI Taxonomy" id="52283"/>
    <lineage>
        <taxon>Eukaryota</taxon>
        <taxon>Metazoa</taxon>
        <taxon>Ecdysozoa</taxon>
        <taxon>Arthropoda</taxon>
        <taxon>Chelicerata</taxon>
        <taxon>Arachnida</taxon>
        <taxon>Acari</taxon>
        <taxon>Acariformes</taxon>
        <taxon>Sarcoptiformes</taxon>
        <taxon>Astigmata</taxon>
        <taxon>Psoroptidia</taxon>
        <taxon>Sarcoptoidea</taxon>
        <taxon>Sarcoptidae</taxon>
        <taxon>Sarcoptinae</taxon>
        <taxon>Sarcoptes</taxon>
    </lineage>
</organism>
<keyword evidence="4" id="KW-0472">Membrane</keyword>
<accession>A0A132A483</accession>
<dbReference type="FunFam" id="3.40.50.2300:FF:000145">
    <property type="entry name" value="Glutamate receptor, metabotropic"/>
    <property type="match status" value="1"/>
</dbReference>
<gene>
    <name evidence="8" type="ORF">QR98_0036690</name>
</gene>
<dbReference type="InterPro" id="IPR001828">
    <property type="entry name" value="ANF_lig-bd_rcpt"/>
</dbReference>
<comment type="caution">
    <text evidence="8">The sequence shown here is derived from an EMBL/GenBank/DDBJ whole genome shotgun (WGS) entry which is preliminary data.</text>
</comment>
<proteinExistence type="predicted"/>
<dbReference type="VEuPathDB" id="VectorBase:SSCA009251"/>
<dbReference type="PRINTS" id="PR00248">
    <property type="entry name" value="GPCRMGR"/>
</dbReference>
<name>A0A132A483_SARSC</name>
<feature type="non-terminal residue" evidence="8">
    <location>
        <position position="397"/>
    </location>
</feature>
<dbReference type="OrthoDB" id="9987222at2759"/>
<dbReference type="GO" id="GO:0016020">
    <property type="term" value="C:membrane"/>
    <property type="evidence" value="ECO:0007669"/>
    <property type="project" value="UniProtKB-SubCell"/>
</dbReference>
<keyword evidence="5 8" id="KW-0675">Receptor</keyword>
<dbReference type="EMBL" id="JXLN01010151">
    <property type="protein sequence ID" value="KPM05210.1"/>
    <property type="molecule type" value="Genomic_DNA"/>
</dbReference>
<dbReference type="SUPFAM" id="SSF53822">
    <property type="entry name" value="Periplasmic binding protein-like I"/>
    <property type="match status" value="1"/>
</dbReference>
<evidence type="ECO:0000259" key="7">
    <source>
        <dbReference type="Pfam" id="PF01094"/>
    </source>
</evidence>
<evidence type="ECO:0000256" key="6">
    <source>
        <dbReference type="ARBA" id="ARBA00023180"/>
    </source>
</evidence>
<evidence type="ECO:0000256" key="4">
    <source>
        <dbReference type="ARBA" id="ARBA00023136"/>
    </source>
</evidence>
<keyword evidence="3" id="KW-1133">Transmembrane helix</keyword>
<evidence type="ECO:0000256" key="3">
    <source>
        <dbReference type="ARBA" id="ARBA00022989"/>
    </source>
</evidence>
<dbReference type="Gene3D" id="3.40.50.2300">
    <property type="match status" value="2"/>
</dbReference>
<evidence type="ECO:0000256" key="2">
    <source>
        <dbReference type="ARBA" id="ARBA00022692"/>
    </source>
</evidence>
<dbReference type="GO" id="GO:0004930">
    <property type="term" value="F:G protein-coupled receptor activity"/>
    <property type="evidence" value="ECO:0007669"/>
    <property type="project" value="InterPro"/>
</dbReference>
<dbReference type="AlphaFoldDB" id="A0A132A483"/>
<dbReference type="InterPro" id="IPR050726">
    <property type="entry name" value="mGluR"/>
</dbReference>
<dbReference type="InterPro" id="IPR000337">
    <property type="entry name" value="GPCR_3"/>
</dbReference>
<reference evidence="8 9" key="1">
    <citation type="journal article" date="2015" name="Parasit. Vectors">
        <title>Draft genome of the scabies mite.</title>
        <authorList>
            <person name="Rider S.D.Jr."/>
            <person name="Morgan M.S."/>
            <person name="Arlian L.G."/>
        </authorList>
    </citation>
    <scope>NUCLEOTIDE SEQUENCE [LARGE SCALE GENOMIC DNA]</scope>
    <source>
        <strain evidence="8">Arlian Lab</strain>
    </source>
</reference>
<keyword evidence="2" id="KW-0812">Transmembrane</keyword>
<dbReference type="Proteomes" id="UP000616769">
    <property type="component" value="Unassembled WGS sequence"/>
</dbReference>
<keyword evidence="6" id="KW-0325">Glycoprotein</keyword>
<evidence type="ECO:0000313" key="9">
    <source>
        <dbReference type="Proteomes" id="UP000616769"/>
    </source>
</evidence>
<dbReference type="Pfam" id="PF01094">
    <property type="entry name" value="ANF_receptor"/>
    <property type="match status" value="1"/>
</dbReference>
<feature type="domain" description="Receptor ligand binding region" evidence="7">
    <location>
        <begin position="19"/>
        <end position="338"/>
    </location>
</feature>
<evidence type="ECO:0000256" key="1">
    <source>
        <dbReference type="ARBA" id="ARBA00004141"/>
    </source>
</evidence>